<dbReference type="Pfam" id="PF19755">
    <property type="entry name" value="DUF6242"/>
    <property type="match status" value="1"/>
</dbReference>
<dbReference type="InterPro" id="IPR015943">
    <property type="entry name" value="WD40/YVTN_repeat-like_dom_sf"/>
</dbReference>
<dbReference type="SUPFAM" id="SSF110296">
    <property type="entry name" value="Oligoxyloglucan reducing end-specific cellobiohydrolase"/>
    <property type="match status" value="1"/>
</dbReference>
<proteinExistence type="predicted"/>
<sequence>MKKLVNAACMLLVIAVLTSCLKSNDDEAVYYNDAAITSFTLGTLNRYLHTTTAAGKDSIYKTSVAASSYKFNIDQINHVIFNPDSLPLGIDASKVVCTIGTKNNGIVVIKNLNNDSLKYYTSSDSIDFSQPREARVYATDGMSYQKYTIKVNVHQEDGDAFGWKQMADNNQLAALSGMKAMVLGKRIFVFGNDGGTTVGYTTTDGNEWTTLTPNINTPLTAGAYKQTVANADSIYMMNGNMLLRTADGSQWDEIGETTAIAKLIGASKKELYGMTADNKLMVSRDGGHQWQADAIDASASLLPTAPVATTCYPMNMADSTDYVVMAGNSTANAKAAVVWRKIAEYNYHSEPGQWVYMEADGNRYELPQLDNLTLVPYDDGVLAIGTVNGNFTYIYQSRDNGITWKKNKYYQLPNDFDTSTTRYAATSDGVNIWLFGGVNGEVWRGRLNKLAW</sequence>
<feature type="domain" description="DUF6242" evidence="2">
    <location>
        <begin position="157"/>
        <end position="452"/>
    </location>
</feature>
<protein>
    <submittedName>
        <fullName evidence="3">Exo-alpha-sialidase</fullName>
    </submittedName>
</protein>
<dbReference type="Pfam" id="PF25852">
    <property type="entry name" value="DUF6242_C"/>
    <property type="match status" value="1"/>
</dbReference>
<accession>A0ABS9CGN2</accession>
<evidence type="ECO:0000313" key="4">
    <source>
        <dbReference type="Proteomes" id="UP001200470"/>
    </source>
</evidence>
<dbReference type="InterPro" id="IPR058667">
    <property type="entry name" value="DUF6242_C"/>
</dbReference>
<dbReference type="InterPro" id="IPR046209">
    <property type="entry name" value="DUF6242_N"/>
</dbReference>
<feature type="domain" description="DUF6242" evidence="1">
    <location>
        <begin position="39"/>
        <end position="151"/>
    </location>
</feature>
<dbReference type="EMBL" id="JADYTN010000020">
    <property type="protein sequence ID" value="MCF2564266.1"/>
    <property type="molecule type" value="Genomic_DNA"/>
</dbReference>
<dbReference type="RefSeq" id="WP_301638353.1">
    <property type="nucleotide sequence ID" value="NZ_JADYTN010000020.1"/>
</dbReference>
<comment type="caution">
    <text evidence="3">The sequence shown here is derived from an EMBL/GenBank/DDBJ whole genome shotgun (WGS) entry which is preliminary data.</text>
</comment>
<dbReference type="Proteomes" id="UP001200470">
    <property type="component" value="Unassembled WGS sequence"/>
</dbReference>
<name>A0ABS9CGN2_9BACT</name>
<evidence type="ECO:0000259" key="2">
    <source>
        <dbReference type="Pfam" id="PF25852"/>
    </source>
</evidence>
<organism evidence="3 4">
    <name type="scientific">Xylanibacter brevis</name>
    <dbReference type="NCBI Taxonomy" id="83231"/>
    <lineage>
        <taxon>Bacteria</taxon>
        <taxon>Pseudomonadati</taxon>
        <taxon>Bacteroidota</taxon>
        <taxon>Bacteroidia</taxon>
        <taxon>Bacteroidales</taxon>
        <taxon>Prevotellaceae</taxon>
        <taxon>Xylanibacter</taxon>
    </lineage>
</organism>
<dbReference type="PROSITE" id="PS51257">
    <property type="entry name" value="PROKAR_LIPOPROTEIN"/>
    <property type="match status" value="1"/>
</dbReference>
<gene>
    <name evidence="3" type="ORF">I6E12_09085</name>
</gene>
<keyword evidence="4" id="KW-1185">Reference proteome</keyword>
<evidence type="ECO:0000259" key="1">
    <source>
        <dbReference type="Pfam" id="PF19755"/>
    </source>
</evidence>
<reference evidence="3 4" key="1">
    <citation type="submission" date="2020-12" db="EMBL/GenBank/DDBJ databases">
        <title>Whole genome sequences of gut porcine anaerobes.</title>
        <authorList>
            <person name="Kubasova T."/>
            <person name="Jahodarova E."/>
            <person name="Rychlik I."/>
        </authorList>
    </citation>
    <scope>NUCLEOTIDE SEQUENCE [LARGE SCALE GENOMIC DNA]</scope>
    <source>
        <strain evidence="3 4">An925</strain>
    </source>
</reference>
<evidence type="ECO:0000313" key="3">
    <source>
        <dbReference type="EMBL" id="MCF2564266.1"/>
    </source>
</evidence>
<dbReference type="Gene3D" id="2.130.10.10">
    <property type="entry name" value="YVTN repeat-like/Quinoprotein amine dehydrogenase"/>
    <property type="match status" value="1"/>
</dbReference>